<sequence>MARILVVQADSRERGTMKRLSGIYITKMQELQHEVRVVDLAKLDYDKTLSKGYKTERTPEMLAINAFAQQADLLAFFYPIWFANVPSALKGFIENLFWVGETYSFRTKQYLLKGMWRGKKARIVYSMGGSEFYHYLFGWSGYRGMRQPLWLSGIFSIRRTSFDNMDRTKHKPAAFYEKKMLKMAAHDDRRLRGISQHV</sequence>
<dbReference type="SUPFAM" id="SSF52218">
    <property type="entry name" value="Flavoproteins"/>
    <property type="match status" value="1"/>
</dbReference>
<dbReference type="Pfam" id="PF02525">
    <property type="entry name" value="Flavodoxin_2"/>
    <property type="match status" value="1"/>
</dbReference>
<keyword evidence="5" id="KW-1185">Reference proteome</keyword>
<evidence type="ECO:0000256" key="1">
    <source>
        <dbReference type="ARBA" id="ARBA00006252"/>
    </source>
</evidence>
<dbReference type="Gene3D" id="3.40.50.360">
    <property type="match status" value="1"/>
</dbReference>
<dbReference type="AlphaFoldDB" id="W7BRC3"/>
<dbReference type="InterPro" id="IPR003680">
    <property type="entry name" value="Flavodoxin_fold"/>
</dbReference>
<proteinExistence type="inferred from homology"/>
<dbReference type="PATRIC" id="fig|1265820.5.peg.3197"/>
<dbReference type="PANTHER" id="PTHR10204:SF34">
    <property type="entry name" value="NAD(P)H DEHYDROGENASE [QUINONE] 1 ISOFORM 1"/>
    <property type="match status" value="1"/>
</dbReference>
<comment type="caution">
    <text evidence="4">The sequence shown here is derived from an EMBL/GenBank/DDBJ whole genome shotgun (WGS) entry which is preliminary data.</text>
</comment>
<dbReference type="RefSeq" id="WP_036081831.1">
    <property type="nucleotide sequence ID" value="NZ_AODE01000036.1"/>
</dbReference>
<keyword evidence="2" id="KW-0560">Oxidoreductase</keyword>
<gene>
    <name evidence="4" type="ORF">PCORN_16155</name>
</gene>
<dbReference type="InterPro" id="IPR029039">
    <property type="entry name" value="Flavoprotein-like_sf"/>
</dbReference>
<accession>W7BRC3</accession>
<dbReference type="GO" id="GO:0003955">
    <property type="term" value="F:NAD(P)H dehydrogenase (quinone) activity"/>
    <property type="evidence" value="ECO:0007669"/>
    <property type="project" value="TreeGrafter"/>
</dbReference>
<dbReference type="STRING" id="1265820.PCORN_16155"/>
<dbReference type="InterPro" id="IPR051545">
    <property type="entry name" value="NAD(P)H_dehydrogenase_qn"/>
</dbReference>
<protein>
    <submittedName>
        <fullName evidence="4">NAD(P)H dehydrogenase [quinone] 1</fullName>
    </submittedName>
</protein>
<feature type="domain" description="Flavodoxin-like fold" evidence="3">
    <location>
        <begin position="3"/>
        <end position="175"/>
    </location>
</feature>
<dbReference type="GO" id="GO:0005829">
    <property type="term" value="C:cytosol"/>
    <property type="evidence" value="ECO:0007669"/>
    <property type="project" value="TreeGrafter"/>
</dbReference>
<evidence type="ECO:0000259" key="3">
    <source>
        <dbReference type="Pfam" id="PF02525"/>
    </source>
</evidence>
<name>W7BRC3_9LIST</name>
<dbReference type="EMBL" id="AODE01000036">
    <property type="protein sequence ID" value="EUJ25771.1"/>
    <property type="molecule type" value="Genomic_DNA"/>
</dbReference>
<comment type="similarity">
    <text evidence="1">Belongs to the NAD(P)H dehydrogenase (quinone) family.</text>
</comment>
<evidence type="ECO:0000313" key="5">
    <source>
        <dbReference type="Proteomes" id="UP000019254"/>
    </source>
</evidence>
<dbReference type="PANTHER" id="PTHR10204">
    <property type="entry name" value="NAD P H OXIDOREDUCTASE-RELATED"/>
    <property type="match status" value="1"/>
</dbReference>
<reference evidence="4 5" key="1">
    <citation type="journal article" date="2014" name="Int. J. Syst. Evol. Microbiol.">
        <title>Listeria floridensis sp. nov., Listeria aquatica sp. nov., Listeria cornellensis sp. nov., Listeria riparia sp. nov. and Listeria grandensis sp. nov., from agricultural and natural environments.</title>
        <authorList>
            <person name="den Bakker H.C."/>
            <person name="Warchocki S."/>
            <person name="Wright E.M."/>
            <person name="Allred A.F."/>
            <person name="Ahlstrom C."/>
            <person name="Manuel C.S."/>
            <person name="Stasiewicz M.J."/>
            <person name="Burrell A."/>
            <person name="Roof S."/>
            <person name="Strawn L."/>
            <person name="Fortes E.D."/>
            <person name="Nightingale K.K."/>
            <person name="Kephart D."/>
            <person name="Wiedmann M."/>
        </authorList>
    </citation>
    <scope>NUCLEOTIDE SEQUENCE [LARGE SCALE GENOMIC DNA]</scope>
    <source>
        <strain evidence="5">FSL F6-969</strain>
    </source>
</reference>
<evidence type="ECO:0000256" key="2">
    <source>
        <dbReference type="ARBA" id="ARBA00023002"/>
    </source>
</evidence>
<dbReference type="OrthoDB" id="9798454at2"/>
<evidence type="ECO:0000313" key="4">
    <source>
        <dbReference type="EMBL" id="EUJ25771.1"/>
    </source>
</evidence>
<organism evidence="4 5">
    <name type="scientific">Listeria cornellensis FSL F6-0969</name>
    <dbReference type="NCBI Taxonomy" id="1265820"/>
    <lineage>
        <taxon>Bacteria</taxon>
        <taxon>Bacillati</taxon>
        <taxon>Bacillota</taxon>
        <taxon>Bacilli</taxon>
        <taxon>Bacillales</taxon>
        <taxon>Listeriaceae</taxon>
        <taxon>Listeria</taxon>
    </lineage>
</organism>
<dbReference type="Proteomes" id="UP000019254">
    <property type="component" value="Unassembled WGS sequence"/>
</dbReference>